<feature type="region of interest" description="Disordered" evidence="1">
    <location>
        <begin position="1"/>
        <end position="72"/>
    </location>
</feature>
<accession>A0A2D3UPT3</accession>
<dbReference type="Proteomes" id="UP000225277">
    <property type="component" value="Unassembled WGS sequence"/>
</dbReference>
<reference evidence="2 3" key="1">
    <citation type="submission" date="2016-03" db="EMBL/GenBank/DDBJ databases">
        <authorList>
            <person name="Ploux O."/>
        </authorList>
    </citation>
    <scope>NUCLEOTIDE SEQUENCE [LARGE SCALE GENOMIC DNA]</scope>
    <source>
        <strain evidence="2 3">URUG2</strain>
    </source>
</reference>
<feature type="compositionally biased region" description="Polar residues" evidence="1">
    <location>
        <begin position="93"/>
        <end position="108"/>
    </location>
</feature>
<keyword evidence="3" id="KW-1185">Reference proteome</keyword>
<sequence>MEPGGEESIATQSDDGVIHPDLDAEENELGEVEPNANHSDETMLRAPDSKVQEPAQWQVERGEPNANNSYETVPNCSFETMLRAPDSQVEEPAQSQVKRAEPNANNPYETMPPYSFETMPQHSYENMTESTYETMGRVRESRAQQPRPVKKGVDPNDKSQAIPVAHFQTIAIIDVHKLEQAMAALAKERQYPLRIDYTNRSTRNLYLTLFITVGNKAMFFGNTVDEHDAVGIASLLKDEDWRSTRRIRYIMDLPQRPGPSIPGEVVRRLRLNVTVYAQRRRVEYVRETFHASQICDERFKTPDS</sequence>
<evidence type="ECO:0000313" key="3">
    <source>
        <dbReference type="Proteomes" id="UP000225277"/>
    </source>
</evidence>
<dbReference type="RefSeq" id="XP_023622931.1">
    <property type="nucleotide sequence ID" value="XM_023767163.1"/>
</dbReference>
<dbReference type="AlphaFoldDB" id="A0A2D3UPT3"/>
<dbReference type="GeneID" id="35597105"/>
<evidence type="ECO:0000313" key="2">
    <source>
        <dbReference type="EMBL" id="CZT16038.1"/>
    </source>
</evidence>
<dbReference type="EMBL" id="FJUY01000002">
    <property type="protein sequence ID" value="CZT16038.1"/>
    <property type="molecule type" value="Genomic_DNA"/>
</dbReference>
<feature type="region of interest" description="Disordered" evidence="1">
    <location>
        <begin position="139"/>
        <end position="158"/>
    </location>
</feature>
<feature type="region of interest" description="Disordered" evidence="1">
    <location>
        <begin position="87"/>
        <end position="108"/>
    </location>
</feature>
<evidence type="ECO:0000256" key="1">
    <source>
        <dbReference type="SAM" id="MobiDB-lite"/>
    </source>
</evidence>
<proteinExistence type="predicted"/>
<protein>
    <submittedName>
        <fullName evidence="2">Uncharacterized protein</fullName>
    </submittedName>
</protein>
<feature type="compositionally biased region" description="Basic and acidic residues" evidence="1">
    <location>
        <begin position="38"/>
        <end position="51"/>
    </location>
</feature>
<name>A0A2D3UPT3_9PEZI</name>
<gene>
    <name evidence="2" type="ORF">RCC_01878</name>
</gene>
<organism evidence="2 3">
    <name type="scientific">Ramularia collo-cygni</name>
    <dbReference type="NCBI Taxonomy" id="112498"/>
    <lineage>
        <taxon>Eukaryota</taxon>
        <taxon>Fungi</taxon>
        <taxon>Dikarya</taxon>
        <taxon>Ascomycota</taxon>
        <taxon>Pezizomycotina</taxon>
        <taxon>Dothideomycetes</taxon>
        <taxon>Dothideomycetidae</taxon>
        <taxon>Mycosphaerellales</taxon>
        <taxon>Mycosphaerellaceae</taxon>
        <taxon>Ramularia</taxon>
    </lineage>
</organism>